<evidence type="ECO:0000313" key="2">
    <source>
        <dbReference type="Proteomes" id="UP001519325"/>
    </source>
</evidence>
<protein>
    <recommendedName>
        <fullName evidence="3">ESX-1 secretion-associated protein</fullName>
    </recommendedName>
</protein>
<comment type="caution">
    <text evidence="1">The sequence shown here is derived from an EMBL/GenBank/DDBJ whole genome shotgun (WGS) entry which is preliminary data.</text>
</comment>
<proteinExistence type="predicted"/>
<gene>
    <name evidence="1" type="ORF">BJ987_000236</name>
</gene>
<dbReference type="RefSeq" id="WP_209883867.1">
    <property type="nucleotide sequence ID" value="NZ_JAGGMR010000001.1"/>
</dbReference>
<organism evidence="1 2">
    <name type="scientific">Nocardia goodfellowii</name>
    <dbReference type="NCBI Taxonomy" id="882446"/>
    <lineage>
        <taxon>Bacteria</taxon>
        <taxon>Bacillati</taxon>
        <taxon>Actinomycetota</taxon>
        <taxon>Actinomycetes</taxon>
        <taxon>Mycobacteriales</taxon>
        <taxon>Nocardiaceae</taxon>
        <taxon>Nocardia</taxon>
    </lineage>
</organism>
<keyword evidence="2" id="KW-1185">Reference proteome</keyword>
<dbReference type="EMBL" id="JAGGMR010000001">
    <property type="protein sequence ID" value="MBP2187335.1"/>
    <property type="molecule type" value="Genomic_DNA"/>
</dbReference>
<reference evidence="1 2" key="1">
    <citation type="submission" date="2021-03" db="EMBL/GenBank/DDBJ databases">
        <title>Sequencing the genomes of 1000 actinobacteria strains.</title>
        <authorList>
            <person name="Klenk H.-P."/>
        </authorList>
    </citation>
    <scope>NUCLEOTIDE SEQUENCE [LARGE SCALE GENOMIC DNA]</scope>
    <source>
        <strain evidence="1 2">DSM 45516</strain>
    </source>
</reference>
<accession>A0ABS4Q6L5</accession>
<name>A0ABS4Q6L5_9NOCA</name>
<sequence>MAQTITGSVVVDQVALATASNDLARSAATVRNYIGEVTNNLFGAGRNGAECEAGRRYADQGKQVQAALETVGNWLEIWTTATEDTAAAVGKTAVTMSNVDENNARATNKVG</sequence>
<evidence type="ECO:0000313" key="1">
    <source>
        <dbReference type="EMBL" id="MBP2187335.1"/>
    </source>
</evidence>
<dbReference type="Proteomes" id="UP001519325">
    <property type="component" value="Unassembled WGS sequence"/>
</dbReference>
<evidence type="ECO:0008006" key="3">
    <source>
        <dbReference type="Google" id="ProtNLM"/>
    </source>
</evidence>